<accession>A0ABS5EF27</accession>
<keyword evidence="1" id="KW-0812">Transmembrane</keyword>
<proteinExistence type="predicted"/>
<sequence>MNPAAPSREAMHGLILPPPVSFWPGTTAWYVLFAMIGLLALLLCWRCWRHWRRNAYRRQALREWRAAEAPAEVAALLKRTALAAWPRADVAALAGSDWAAFLRRTAPRARLDAAMAEGIARMAYATPPDGARDAAARWIRFHDPRA</sequence>
<keyword evidence="1" id="KW-1133">Transmembrane helix</keyword>
<reference evidence="3" key="1">
    <citation type="journal article" date="2021" name="Syst. Appl. Microbiol.">
        <title>Roseomonas hellenica sp. nov., isolated from roots of wild-growing Alkanna tinctoria.</title>
        <authorList>
            <person name="Rat A."/>
            <person name="Naranjo H.D."/>
            <person name="Lebbe L."/>
            <person name="Cnockaert M."/>
            <person name="Krigas N."/>
            <person name="Grigoriadou K."/>
            <person name="Maloupa E."/>
            <person name="Willems A."/>
        </authorList>
    </citation>
    <scope>NUCLEOTIDE SEQUENCE [LARGE SCALE GENOMIC DNA]</scope>
    <source>
        <strain evidence="3">LMG 31159</strain>
    </source>
</reference>
<dbReference type="InterPro" id="IPR025489">
    <property type="entry name" value="DUF4381"/>
</dbReference>
<dbReference type="Proteomes" id="UP000698752">
    <property type="component" value="Unassembled WGS sequence"/>
</dbReference>
<evidence type="ECO:0000313" key="2">
    <source>
        <dbReference type="EMBL" id="MBR0649624.1"/>
    </source>
</evidence>
<organism evidence="2 3">
    <name type="scientific">Neoroseomonas terrae</name>
    <dbReference type="NCBI Taxonomy" id="424799"/>
    <lineage>
        <taxon>Bacteria</taxon>
        <taxon>Pseudomonadati</taxon>
        <taxon>Pseudomonadota</taxon>
        <taxon>Alphaproteobacteria</taxon>
        <taxon>Acetobacterales</taxon>
        <taxon>Acetobacteraceae</taxon>
        <taxon>Neoroseomonas</taxon>
    </lineage>
</organism>
<evidence type="ECO:0000256" key="1">
    <source>
        <dbReference type="SAM" id="Phobius"/>
    </source>
</evidence>
<comment type="caution">
    <text evidence="2">The sequence shown here is derived from an EMBL/GenBank/DDBJ whole genome shotgun (WGS) entry which is preliminary data.</text>
</comment>
<protein>
    <submittedName>
        <fullName evidence="2">DUF4381 domain-containing protein</fullName>
    </submittedName>
</protein>
<dbReference type="RefSeq" id="WP_211867723.1">
    <property type="nucleotide sequence ID" value="NZ_JAAEDI010000007.1"/>
</dbReference>
<evidence type="ECO:0000313" key="3">
    <source>
        <dbReference type="Proteomes" id="UP000698752"/>
    </source>
</evidence>
<name>A0ABS5EF27_9PROT</name>
<keyword evidence="1" id="KW-0472">Membrane</keyword>
<keyword evidence="3" id="KW-1185">Reference proteome</keyword>
<feature type="transmembrane region" description="Helical" evidence="1">
    <location>
        <begin position="28"/>
        <end position="48"/>
    </location>
</feature>
<gene>
    <name evidence="2" type="ORF">GXW78_08125</name>
</gene>
<dbReference type="Pfam" id="PF14316">
    <property type="entry name" value="DUF4381"/>
    <property type="match status" value="1"/>
</dbReference>
<dbReference type="EMBL" id="JAAEDI010000007">
    <property type="protein sequence ID" value="MBR0649624.1"/>
    <property type="molecule type" value="Genomic_DNA"/>
</dbReference>